<name>A0AAV0BK62_PHAPC</name>
<dbReference type="AlphaFoldDB" id="A0AAV0BK62"/>
<comment type="caution">
    <text evidence="8">The sequence shown here is derived from an EMBL/GenBank/DDBJ whole genome shotgun (WGS) entry which is preliminary data.</text>
</comment>
<keyword evidence="9" id="KW-1185">Reference proteome</keyword>
<keyword evidence="4" id="KW-0326">Glycosidase</keyword>
<evidence type="ECO:0000256" key="3">
    <source>
        <dbReference type="ARBA" id="ARBA00023180"/>
    </source>
</evidence>
<sequence length="142" mass="15999">DSGSTFIYNNTLGGNWVAIPFNDSAKCQDDSPPLSKPWDYLSRRIYGVNLGGWIVLEPFIVPYLFEKFNPDETTDTPPTVVDELSLSTALGKDLASTLEEHYKALITEEDFAQIAAAGLNWVWLPVGWWMIETWEGELMIPK</sequence>
<dbReference type="GO" id="GO:0009986">
    <property type="term" value="C:cell surface"/>
    <property type="evidence" value="ECO:0007669"/>
    <property type="project" value="TreeGrafter"/>
</dbReference>
<organism evidence="8 9">
    <name type="scientific">Phakopsora pachyrhizi</name>
    <name type="common">Asian soybean rust disease fungus</name>
    <dbReference type="NCBI Taxonomy" id="170000"/>
    <lineage>
        <taxon>Eukaryota</taxon>
        <taxon>Fungi</taxon>
        <taxon>Dikarya</taxon>
        <taxon>Basidiomycota</taxon>
        <taxon>Pucciniomycotina</taxon>
        <taxon>Pucciniomycetes</taxon>
        <taxon>Pucciniales</taxon>
        <taxon>Phakopsoraceae</taxon>
        <taxon>Phakopsora</taxon>
    </lineage>
</organism>
<dbReference type="GO" id="GO:0005576">
    <property type="term" value="C:extracellular region"/>
    <property type="evidence" value="ECO:0007669"/>
    <property type="project" value="TreeGrafter"/>
</dbReference>
<evidence type="ECO:0000256" key="2">
    <source>
        <dbReference type="ARBA" id="ARBA00022801"/>
    </source>
</evidence>
<keyword evidence="3" id="KW-0325">Glycoprotein</keyword>
<accession>A0AAV0BK62</accession>
<keyword evidence="2 8" id="KW-0378">Hydrolase</keyword>
<keyword evidence="5" id="KW-0961">Cell wall biogenesis/degradation</keyword>
<evidence type="ECO:0000256" key="6">
    <source>
        <dbReference type="ARBA" id="ARBA00036824"/>
    </source>
</evidence>
<dbReference type="PANTHER" id="PTHR31297">
    <property type="entry name" value="GLUCAN ENDO-1,6-BETA-GLUCOSIDASE B"/>
    <property type="match status" value="1"/>
</dbReference>
<proteinExistence type="inferred from homology"/>
<comment type="similarity">
    <text evidence="1">Belongs to the glycosyl hydrolase 5 (cellulase A) family.</text>
</comment>
<feature type="non-terminal residue" evidence="8">
    <location>
        <position position="1"/>
    </location>
</feature>
<dbReference type="EC" id="3.2.1.58" evidence="7"/>
<evidence type="ECO:0000256" key="7">
    <source>
        <dbReference type="ARBA" id="ARBA00038929"/>
    </source>
</evidence>
<evidence type="ECO:0000313" key="9">
    <source>
        <dbReference type="Proteomes" id="UP001153365"/>
    </source>
</evidence>
<dbReference type="GO" id="GO:0009251">
    <property type="term" value="P:glucan catabolic process"/>
    <property type="evidence" value="ECO:0007669"/>
    <property type="project" value="TreeGrafter"/>
</dbReference>
<dbReference type="PANTHER" id="PTHR31297:SF34">
    <property type="entry name" value="GLUCAN 1,3-BETA-GLUCOSIDASE 2"/>
    <property type="match status" value="1"/>
</dbReference>
<evidence type="ECO:0000256" key="5">
    <source>
        <dbReference type="ARBA" id="ARBA00023316"/>
    </source>
</evidence>
<dbReference type="Proteomes" id="UP001153365">
    <property type="component" value="Unassembled WGS sequence"/>
</dbReference>
<dbReference type="GO" id="GO:0071555">
    <property type="term" value="P:cell wall organization"/>
    <property type="evidence" value="ECO:0007669"/>
    <property type="project" value="UniProtKB-KW"/>
</dbReference>
<dbReference type="InterPro" id="IPR017853">
    <property type="entry name" value="GH"/>
</dbReference>
<evidence type="ECO:0000256" key="1">
    <source>
        <dbReference type="ARBA" id="ARBA00005641"/>
    </source>
</evidence>
<protein>
    <recommendedName>
        <fullName evidence="7">glucan 1,3-beta-glucosidase</fullName>
        <ecNumber evidence="7">3.2.1.58</ecNumber>
    </recommendedName>
</protein>
<dbReference type="GO" id="GO:0004338">
    <property type="term" value="F:glucan exo-1,3-beta-glucosidase activity"/>
    <property type="evidence" value="ECO:0007669"/>
    <property type="project" value="UniProtKB-EC"/>
</dbReference>
<dbReference type="InterPro" id="IPR050386">
    <property type="entry name" value="Glycosyl_hydrolase_5"/>
</dbReference>
<evidence type="ECO:0000256" key="4">
    <source>
        <dbReference type="ARBA" id="ARBA00023295"/>
    </source>
</evidence>
<reference evidence="8" key="1">
    <citation type="submission" date="2022-06" db="EMBL/GenBank/DDBJ databases">
        <authorList>
            <consortium name="SYNGENTA / RWTH Aachen University"/>
        </authorList>
    </citation>
    <scope>NUCLEOTIDE SEQUENCE</scope>
</reference>
<dbReference type="EMBL" id="CALTRL010005889">
    <property type="protein sequence ID" value="CAH7687622.1"/>
    <property type="molecule type" value="Genomic_DNA"/>
</dbReference>
<feature type="non-terminal residue" evidence="8">
    <location>
        <position position="142"/>
    </location>
</feature>
<gene>
    <name evidence="8" type="ORF">PPACK8108_LOCUS22433</name>
</gene>
<dbReference type="SUPFAM" id="SSF51445">
    <property type="entry name" value="(Trans)glycosidases"/>
    <property type="match status" value="1"/>
</dbReference>
<dbReference type="Gene3D" id="3.20.20.80">
    <property type="entry name" value="Glycosidases"/>
    <property type="match status" value="1"/>
</dbReference>
<comment type="catalytic activity">
    <reaction evidence="6">
        <text>Successive hydrolysis of beta-D-glucose units from the non-reducing ends of (1-&gt;3)-beta-D-glucans, releasing alpha-glucose.</text>
        <dbReference type="EC" id="3.2.1.58"/>
    </reaction>
</comment>
<evidence type="ECO:0000313" key="8">
    <source>
        <dbReference type="EMBL" id="CAH7687622.1"/>
    </source>
</evidence>